<evidence type="ECO:0000313" key="2">
    <source>
        <dbReference type="Proteomes" id="UP000085678"/>
    </source>
</evidence>
<dbReference type="Pfam" id="PF00092">
    <property type="entry name" value="VWA"/>
    <property type="match status" value="1"/>
</dbReference>
<evidence type="ECO:0000313" key="3">
    <source>
        <dbReference type="RefSeq" id="XP_013416207.1"/>
    </source>
</evidence>
<dbReference type="Proteomes" id="UP000085678">
    <property type="component" value="Unplaced"/>
</dbReference>
<keyword evidence="2" id="KW-1185">Reference proteome</keyword>
<proteinExistence type="predicted"/>
<dbReference type="InterPro" id="IPR036465">
    <property type="entry name" value="vWFA_dom_sf"/>
</dbReference>
<dbReference type="KEGG" id="lak:106177847"/>
<protein>
    <submittedName>
        <fullName evidence="3">Uncharacterized protein LOC106177847</fullName>
    </submittedName>
</protein>
<reference evidence="3" key="1">
    <citation type="submission" date="2025-08" db="UniProtKB">
        <authorList>
            <consortium name="RefSeq"/>
        </authorList>
    </citation>
    <scope>IDENTIFICATION</scope>
    <source>
        <tissue evidence="3">Gonads</tissue>
    </source>
</reference>
<evidence type="ECO:0000259" key="1">
    <source>
        <dbReference type="PROSITE" id="PS50234"/>
    </source>
</evidence>
<dbReference type="InterPro" id="IPR002035">
    <property type="entry name" value="VWF_A"/>
</dbReference>
<organism evidence="2 3">
    <name type="scientific">Lingula anatina</name>
    <name type="common">Brachiopod</name>
    <name type="synonym">Lingula unguis</name>
    <dbReference type="NCBI Taxonomy" id="7574"/>
    <lineage>
        <taxon>Eukaryota</taxon>
        <taxon>Metazoa</taxon>
        <taxon>Spiralia</taxon>
        <taxon>Lophotrochozoa</taxon>
        <taxon>Brachiopoda</taxon>
        <taxon>Linguliformea</taxon>
        <taxon>Lingulata</taxon>
        <taxon>Lingulida</taxon>
        <taxon>Linguloidea</taxon>
        <taxon>Lingulidae</taxon>
        <taxon>Lingula</taxon>
    </lineage>
</organism>
<dbReference type="AlphaFoldDB" id="A0A1S3K100"/>
<dbReference type="RefSeq" id="XP_013416207.1">
    <property type="nucleotide sequence ID" value="XM_013560753.1"/>
</dbReference>
<dbReference type="PROSITE" id="PS50234">
    <property type="entry name" value="VWFA"/>
    <property type="match status" value="1"/>
</dbReference>
<dbReference type="InParanoid" id="A0A1S3K100"/>
<accession>A0A1S3K100</accession>
<dbReference type="Gene3D" id="3.40.50.410">
    <property type="entry name" value="von Willebrand factor, type A domain"/>
    <property type="match status" value="1"/>
</dbReference>
<gene>
    <name evidence="3" type="primary">LOC106177847</name>
</gene>
<dbReference type="GeneID" id="106177847"/>
<feature type="domain" description="VWFA" evidence="1">
    <location>
        <begin position="1"/>
        <end position="190"/>
    </location>
</feature>
<dbReference type="SUPFAM" id="SSF53300">
    <property type="entry name" value="vWA-like"/>
    <property type="match status" value="1"/>
</dbReference>
<dbReference type="SMART" id="SM00327">
    <property type="entry name" value="VWA"/>
    <property type="match status" value="1"/>
</dbReference>
<sequence>MFALDSSGSIDFREWEYTKAAARYILAIINNVPDPNSIDTNKHKFGLVRFSSTETTTVIVNLGKHPTFAMNDKSIADLAKVGYLTDTFKALTLCDTELRDKDPRLVWLFTDGLYTQGGNAGEKAEAMKKDGINICVAAVGLRAHMDAINKMASPIKISNTQNTTEKCVLNYQSFADLKYDAYSALQKVLS</sequence>
<name>A0A1S3K100_LINAN</name>